<accession>A0A914ZM35</accession>
<reference evidence="2" key="1">
    <citation type="submission" date="2022-11" db="UniProtKB">
        <authorList>
            <consortium name="WormBaseParasite"/>
        </authorList>
    </citation>
    <scope>IDENTIFICATION</scope>
</reference>
<name>A0A914ZM35_PARUN</name>
<protein>
    <submittedName>
        <fullName evidence="2">Uncharacterized protein</fullName>
    </submittedName>
</protein>
<dbReference type="Proteomes" id="UP000887569">
    <property type="component" value="Unplaced"/>
</dbReference>
<dbReference type="AlphaFoldDB" id="A0A914ZM35"/>
<organism evidence="1 2">
    <name type="scientific">Parascaris univalens</name>
    <name type="common">Nematode worm</name>
    <dbReference type="NCBI Taxonomy" id="6257"/>
    <lineage>
        <taxon>Eukaryota</taxon>
        <taxon>Metazoa</taxon>
        <taxon>Ecdysozoa</taxon>
        <taxon>Nematoda</taxon>
        <taxon>Chromadorea</taxon>
        <taxon>Rhabditida</taxon>
        <taxon>Spirurina</taxon>
        <taxon>Ascaridomorpha</taxon>
        <taxon>Ascaridoidea</taxon>
        <taxon>Ascarididae</taxon>
        <taxon>Parascaris</taxon>
    </lineage>
</organism>
<proteinExistence type="predicted"/>
<keyword evidence="1" id="KW-1185">Reference proteome</keyword>
<evidence type="ECO:0000313" key="2">
    <source>
        <dbReference type="WBParaSite" id="PgB07_g052_t01"/>
    </source>
</evidence>
<sequence>IYMFCEYMPLPLMSKRTSLPREEKTISVLFATLKFERPNCANGAARWCAVVPHNQQLLADNPALTFNVYSRSAFTYLSMPINSSTFLSAQILHIELRFYYMHKVLIMLTCDGASRLGKLQIF</sequence>
<evidence type="ECO:0000313" key="1">
    <source>
        <dbReference type="Proteomes" id="UP000887569"/>
    </source>
</evidence>
<dbReference type="WBParaSite" id="PgB07_g052_t01">
    <property type="protein sequence ID" value="PgB07_g052_t01"/>
    <property type="gene ID" value="PgB07_g052"/>
</dbReference>